<feature type="compositionally biased region" description="Low complexity" evidence="11">
    <location>
        <begin position="494"/>
        <end position="519"/>
    </location>
</feature>
<evidence type="ECO:0000256" key="2">
    <source>
        <dbReference type="ARBA" id="ARBA00007613"/>
    </source>
</evidence>
<evidence type="ECO:0000256" key="7">
    <source>
        <dbReference type="ARBA" id="ARBA00023139"/>
    </source>
</evidence>
<dbReference type="PANTHER" id="PTHR30203:SF20">
    <property type="entry name" value="MULTIDRUG RESISTANCE OUTER MEMBRANE PROTEIN MDTP-RELATED"/>
    <property type="match status" value="1"/>
</dbReference>
<organism evidence="12 13">
    <name type="scientific">Variovorax dokdonensis</name>
    <dbReference type="NCBI Taxonomy" id="344883"/>
    <lineage>
        <taxon>Bacteria</taxon>
        <taxon>Pseudomonadati</taxon>
        <taxon>Pseudomonadota</taxon>
        <taxon>Betaproteobacteria</taxon>
        <taxon>Burkholderiales</taxon>
        <taxon>Comamonadaceae</taxon>
        <taxon>Variovorax</taxon>
    </lineage>
</organism>
<dbReference type="InterPro" id="IPR003423">
    <property type="entry name" value="OMP_efflux"/>
</dbReference>
<evidence type="ECO:0000256" key="6">
    <source>
        <dbReference type="ARBA" id="ARBA00023136"/>
    </source>
</evidence>
<dbReference type="PANTHER" id="PTHR30203">
    <property type="entry name" value="OUTER MEMBRANE CATION EFFLUX PROTEIN"/>
    <property type="match status" value="1"/>
</dbReference>
<dbReference type="Gene3D" id="2.20.200.10">
    <property type="entry name" value="Outer membrane efflux proteins (OEP)"/>
    <property type="match status" value="1"/>
</dbReference>
<comment type="similarity">
    <text evidence="2 9">Belongs to the outer membrane factor (OMF) (TC 1.B.17) family.</text>
</comment>
<evidence type="ECO:0000256" key="9">
    <source>
        <dbReference type="RuleBase" id="RU362097"/>
    </source>
</evidence>
<dbReference type="Gene3D" id="1.20.1600.10">
    <property type="entry name" value="Outer membrane efflux proteins (OEP)"/>
    <property type="match status" value="1"/>
</dbReference>
<proteinExistence type="inferred from homology"/>
<sequence>MTFIHSSEPARRGVKTAATALTLAALAFLSGCADMSGIDSQARMRDAASLGLQDASAAPASTARVSDIATAEIDAQWWRAYGDPQLDALVEQALQGNPSLGTARARLAKAQSAIDVAHSASLPQVNADLGVTRQKFSENYTVPEPLAGAVINSGSLTLDAGWELDFFGKNRAAVAAAVGASNAAQAEEQAARILLSSRVTSAYIAWARLESLQGVARRTLAQREETFKLVRDRVSAGLDTRLELRQSEAGLPEARQRIEELDEQIAIAHHALDALVAQPNATSRLQAPQLDKLSVPAMPAHLPADLLGHRADVVAARWRVEAATQDVSYAKKQFYPNIDLVGSIGYQALGVDKLLNISSFMWSVGPAVKLPIFEGGRLRANLRGKNADLDAAVESYNGTVIDAIRDVADQVASVKSVARQQVQQREGQQAAEGAYDIALQRYRAGLGTYLDVLTAENSVLAQRRDQVNLAARALSTQAQLAQALGGGYRPQEDAAASAGAAPAANTQAHAASAAATVQR</sequence>
<evidence type="ECO:0000256" key="8">
    <source>
        <dbReference type="ARBA" id="ARBA00023288"/>
    </source>
</evidence>
<evidence type="ECO:0000256" key="5">
    <source>
        <dbReference type="ARBA" id="ARBA00022729"/>
    </source>
</evidence>
<dbReference type="EMBL" id="JASZYV010000003">
    <property type="protein sequence ID" value="MDM0046410.1"/>
    <property type="molecule type" value="Genomic_DNA"/>
</dbReference>
<feature type="coiled-coil region" evidence="10">
    <location>
        <begin position="244"/>
        <end position="278"/>
    </location>
</feature>
<comment type="caution">
    <text evidence="12">The sequence shown here is derived from an EMBL/GenBank/DDBJ whole genome shotgun (WGS) entry which is preliminary data.</text>
</comment>
<protein>
    <submittedName>
        <fullName evidence="12">Efflux transporter outer membrane subunit</fullName>
    </submittedName>
</protein>
<evidence type="ECO:0000256" key="11">
    <source>
        <dbReference type="SAM" id="MobiDB-lite"/>
    </source>
</evidence>
<feature type="region of interest" description="Disordered" evidence="11">
    <location>
        <begin position="490"/>
        <end position="519"/>
    </location>
</feature>
<keyword evidence="6 9" id="KW-0472">Membrane</keyword>
<keyword evidence="4 9" id="KW-0812">Transmembrane</keyword>
<gene>
    <name evidence="12" type="ORF">QTH91_18100</name>
</gene>
<dbReference type="Proteomes" id="UP001174908">
    <property type="component" value="Unassembled WGS sequence"/>
</dbReference>
<comment type="subcellular location">
    <subcellularLocation>
        <location evidence="9">Cell membrane</location>
        <topology evidence="9">Lipid-anchor</topology>
    </subcellularLocation>
    <subcellularLocation>
        <location evidence="1">Membrane</location>
    </subcellularLocation>
</comment>
<accession>A0ABT7NEN5</accession>
<keyword evidence="5" id="KW-0732">Signal</keyword>
<keyword evidence="7 9" id="KW-0564">Palmitate</keyword>
<dbReference type="NCBIfam" id="TIGR01845">
    <property type="entry name" value="outer_NodT"/>
    <property type="match status" value="1"/>
</dbReference>
<name>A0ABT7NEN5_9BURK</name>
<evidence type="ECO:0000256" key="1">
    <source>
        <dbReference type="ARBA" id="ARBA00004370"/>
    </source>
</evidence>
<evidence type="ECO:0000313" key="13">
    <source>
        <dbReference type="Proteomes" id="UP001174908"/>
    </source>
</evidence>
<dbReference type="InterPro" id="IPR010131">
    <property type="entry name" value="MdtP/NodT-like"/>
</dbReference>
<evidence type="ECO:0000256" key="4">
    <source>
        <dbReference type="ARBA" id="ARBA00022692"/>
    </source>
</evidence>
<evidence type="ECO:0000313" key="12">
    <source>
        <dbReference type="EMBL" id="MDM0046410.1"/>
    </source>
</evidence>
<keyword evidence="13" id="KW-1185">Reference proteome</keyword>
<evidence type="ECO:0000256" key="10">
    <source>
        <dbReference type="SAM" id="Coils"/>
    </source>
</evidence>
<keyword evidence="10" id="KW-0175">Coiled coil</keyword>
<keyword evidence="8 9" id="KW-0449">Lipoprotein</keyword>
<dbReference type="Pfam" id="PF02321">
    <property type="entry name" value="OEP"/>
    <property type="match status" value="2"/>
</dbReference>
<reference evidence="12" key="1">
    <citation type="submission" date="2023-06" db="EMBL/GenBank/DDBJ databases">
        <authorList>
            <person name="Jiang Y."/>
            <person name="Liu Q."/>
        </authorList>
    </citation>
    <scope>NUCLEOTIDE SEQUENCE</scope>
    <source>
        <strain evidence="12">CGMCC 1.12089</strain>
    </source>
</reference>
<dbReference type="RefSeq" id="WP_286661480.1">
    <property type="nucleotide sequence ID" value="NZ_JASZYV010000003.1"/>
</dbReference>
<keyword evidence="3 9" id="KW-1134">Transmembrane beta strand</keyword>
<dbReference type="SUPFAM" id="SSF56954">
    <property type="entry name" value="Outer membrane efflux proteins (OEP)"/>
    <property type="match status" value="1"/>
</dbReference>
<evidence type="ECO:0000256" key="3">
    <source>
        <dbReference type="ARBA" id="ARBA00022452"/>
    </source>
</evidence>